<dbReference type="GO" id="GO:0005737">
    <property type="term" value="C:cytoplasm"/>
    <property type="evidence" value="ECO:0007669"/>
    <property type="project" value="UniProtKB-SubCell"/>
</dbReference>
<dbReference type="InterPro" id="IPR038129">
    <property type="entry name" value="Nanos_sf"/>
</dbReference>
<evidence type="ECO:0000256" key="7">
    <source>
        <dbReference type="ARBA" id="ARBA00022884"/>
    </source>
</evidence>
<evidence type="ECO:0000256" key="3">
    <source>
        <dbReference type="ARBA" id="ARBA00022723"/>
    </source>
</evidence>
<keyword evidence="2" id="KW-0963">Cytoplasm</keyword>
<dbReference type="AlphaFoldDB" id="A0AAE1FZZ1"/>
<evidence type="ECO:0000256" key="5">
    <source>
        <dbReference type="ARBA" id="ARBA00022833"/>
    </source>
</evidence>
<proteinExistence type="inferred from homology"/>
<protein>
    <recommendedName>
        <fullName evidence="10">Nanos-type domain-containing protein</fullName>
    </recommendedName>
</protein>
<gene>
    <name evidence="11" type="ORF">Pcinc_013356</name>
</gene>
<dbReference type="PANTHER" id="PTHR12887">
    <property type="entry name" value="NANOS PROTEIN"/>
    <property type="match status" value="1"/>
</dbReference>
<name>A0AAE1FZZ1_PETCI</name>
<dbReference type="EMBL" id="JAWQEG010001112">
    <property type="protein sequence ID" value="KAK3882257.1"/>
    <property type="molecule type" value="Genomic_DNA"/>
</dbReference>
<keyword evidence="3" id="KW-0479">Metal-binding</keyword>
<keyword evidence="4 8" id="KW-0863">Zinc-finger</keyword>
<keyword evidence="6 8" id="KW-0810">Translation regulation</keyword>
<feature type="region of interest" description="Disordered" evidence="9">
    <location>
        <begin position="111"/>
        <end position="136"/>
    </location>
</feature>
<dbReference type="GO" id="GO:0008270">
    <property type="term" value="F:zinc ion binding"/>
    <property type="evidence" value="ECO:0007669"/>
    <property type="project" value="UniProtKB-KW"/>
</dbReference>
<dbReference type="GO" id="GO:0003723">
    <property type="term" value="F:RNA binding"/>
    <property type="evidence" value="ECO:0007669"/>
    <property type="project" value="UniProtKB-UniRule"/>
</dbReference>
<feature type="domain" description="Nanos-type" evidence="10">
    <location>
        <begin position="346"/>
        <end position="400"/>
    </location>
</feature>
<evidence type="ECO:0000256" key="4">
    <source>
        <dbReference type="ARBA" id="ARBA00022771"/>
    </source>
</evidence>
<evidence type="ECO:0000256" key="1">
    <source>
        <dbReference type="ARBA" id="ARBA00004496"/>
    </source>
</evidence>
<evidence type="ECO:0000313" key="11">
    <source>
        <dbReference type="EMBL" id="KAK3882257.1"/>
    </source>
</evidence>
<comment type="similarity">
    <text evidence="8">Belongs to the nanos family.</text>
</comment>
<evidence type="ECO:0000256" key="9">
    <source>
        <dbReference type="SAM" id="MobiDB-lite"/>
    </source>
</evidence>
<dbReference type="GO" id="GO:0006417">
    <property type="term" value="P:regulation of translation"/>
    <property type="evidence" value="ECO:0007669"/>
    <property type="project" value="UniProtKB-UniRule"/>
</dbReference>
<dbReference type="InterPro" id="IPR008705">
    <property type="entry name" value="Nanos/Xcar2"/>
</dbReference>
<organism evidence="11 12">
    <name type="scientific">Petrolisthes cinctipes</name>
    <name type="common">Flat porcelain crab</name>
    <dbReference type="NCBI Taxonomy" id="88211"/>
    <lineage>
        <taxon>Eukaryota</taxon>
        <taxon>Metazoa</taxon>
        <taxon>Ecdysozoa</taxon>
        <taxon>Arthropoda</taxon>
        <taxon>Crustacea</taxon>
        <taxon>Multicrustacea</taxon>
        <taxon>Malacostraca</taxon>
        <taxon>Eumalacostraca</taxon>
        <taxon>Eucarida</taxon>
        <taxon>Decapoda</taxon>
        <taxon>Pleocyemata</taxon>
        <taxon>Anomura</taxon>
        <taxon>Galatheoidea</taxon>
        <taxon>Porcellanidae</taxon>
        <taxon>Petrolisthes</taxon>
    </lineage>
</organism>
<comment type="subcellular location">
    <subcellularLocation>
        <location evidence="1">Cytoplasm</location>
    </subcellularLocation>
</comment>
<keyword evidence="12" id="KW-1185">Reference proteome</keyword>
<evidence type="ECO:0000313" key="12">
    <source>
        <dbReference type="Proteomes" id="UP001286313"/>
    </source>
</evidence>
<keyword evidence="5" id="KW-0862">Zinc</keyword>
<keyword evidence="7 8" id="KW-0694">RNA-binding</keyword>
<sequence length="437" mass="48817">MNPIKNSYSEMDGQTSWPYSWSHATLEGKKDNDDIPGVTSNLWKQFSEDILDDSGFASYTNTPSFPSDNLSQSEAYAPSVRTQPSPIVPELWENELNASFFSSSLQHNPWDTPTSPLNTSLSSTKTSPGFTNLPPIGFQRGSKKFSTNDMCNLGNEENIFPEFLREHRSGNIDTGVQLHDQFVPTKQNFQPYSDLLSNTRDTDENTLPAGNRLTCGEGADGLRKDISSLELLSHFCQRQALRDIGNTSYSASSQKINPSSAFQEPLRNDKASFQEPSLQNNETQFGPYNSYLATKTQPQKEQTDLVALMQELSLLSTARDPNDEMPSENIRSSLGRPNVQASTARGCVFCKNNNYHATFYKSHTLKDERGHCQCPVLRMYVCPLCSATGDNAHTLKYCPRNTVTQGDPISAGLPPGKVTNWREVANRMMFRYSSHKQ</sequence>
<dbReference type="PROSITE" id="PS51522">
    <property type="entry name" value="ZF_NANOS"/>
    <property type="match status" value="1"/>
</dbReference>
<evidence type="ECO:0000256" key="6">
    <source>
        <dbReference type="ARBA" id="ARBA00022845"/>
    </source>
</evidence>
<evidence type="ECO:0000256" key="2">
    <source>
        <dbReference type="ARBA" id="ARBA00022490"/>
    </source>
</evidence>
<evidence type="ECO:0000259" key="10">
    <source>
        <dbReference type="PROSITE" id="PS51522"/>
    </source>
</evidence>
<dbReference type="Pfam" id="PF05741">
    <property type="entry name" value="zf-nanos"/>
    <property type="match status" value="1"/>
</dbReference>
<comment type="caution">
    <text evidence="11">The sequence shown here is derived from an EMBL/GenBank/DDBJ whole genome shotgun (WGS) entry which is preliminary data.</text>
</comment>
<dbReference type="Proteomes" id="UP001286313">
    <property type="component" value="Unassembled WGS sequence"/>
</dbReference>
<accession>A0AAE1FZZ1</accession>
<evidence type="ECO:0000256" key="8">
    <source>
        <dbReference type="PROSITE-ProRule" id="PRU00855"/>
    </source>
</evidence>
<reference evidence="11" key="1">
    <citation type="submission" date="2023-10" db="EMBL/GenBank/DDBJ databases">
        <title>Genome assemblies of two species of porcelain crab, Petrolisthes cinctipes and Petrolisthes manimaculis (Anomura: Porcellanidae).</title>
        <authorList>
            <person name="Angst P."/>
        </authorList>
    </citation>
    <scope>NUCLEOTIDE SEQUENCE</scope>
    <source>
        <strain evidence="11">PB745_01</strain>
        <tissue evidence="11">Gill</tissue>
    </source>
</reference>
<dbReference type="Gene3D" id="4.10.60.30">
    <property type="entry name" value="Nanos, RNA-binding domain"/>
    <property type="match status" value="1"/>
</dbReference>
<feature type="compositionally biased region" description="Low complexity" evidence="9">
    <location>
        <begin position="112"/>
        <end position="128"/>
    </location>
</feature>
<dbReference type="InterPro" id="IPR024161">
    <property type="entry name" value="Znf_nanos-typ"/>
</dbReference>